<evidence type="ECO:0000259" key="7">
    <source>
        <dbReference type="Pfam" id="PF23383"/>
    </source>
</evidence>
<dbReference type="PROSITE" id="PS50294">
    <property type="entry name" value="WD_REPEATS_REGION"/>
    <property type="match status" value="5"/>
</dbReference>
<dbReference type="InterPro" id="IPR045245">
    <property type="entry name" value="Pfs2-like"/>
</dbReference>
<dbReference type="PROSITE" id="PS50082">
    <property type="entry name" value="WD_REPEATS_2"/>
    <property type="match status" value="6"/>
</dbReference>
<feature type="repeat" description="WD" evidence="5">
    <location>
        <begin position="415"/>
        <end position="446"/>
    </location>
</feature>
<evidence type="ECO:0000256" key="6">
    <source>
        <dbReference type="SAM" id="MobiDB-lite"/>
    </source>
</evidence>
<keyword evidence="3" id="KW-0677">Repeat</keyword>
<feature type="repeat" description="WD" evidence="5">
    <location>
        <begin position="201"/>
        <end position="233"/>
    </location>
</feature>
<feature type="compositionally biased region" description="Gly residues" evidence="6">
    <location>
        <begin position="765"/>
        <end position="777"/>
    </location>
</feature>
<gene>
    <name evidence="8" type="ORF">PMAYCL1PPCAC_06606</name>
</gene>
<feature type="non-terminal residue" evidence="8">
    <location>
        <position position="1"/>
    </location>
</feature>
<feature type="compositionally biased region" description="Low complexity" evidence="6">
    <location>
        <begin position="686"/>
        <end position="697"/>
    </location>
</feature>
<comment type="subcellular location">
    <subcellularLocation>
        <location evidence="1">Nucleus</location>
    </subcellularLocation>
</comment>
<dbReference type="InterPro" id="IPR015943">
    <property type="entry name" value="WD40/YVTN_repeat-like_dom_sf"/>
</dbReference>
<feature type="repeat" description="WD" evidence="5">
    <location>
        <begin position="243"/>
        <end position="275"/>
    </location>
</feature>
<feature type="compositionally biased region" description="Polar residues" evidence="6">
    <location>
        <begin position="44"/>
        <end position="56"/>
    </location>
</feature>
<dbReference type="Pfam" id="PF23383">
    <property type="entry name" value="Beta-prop_IFT140_1st"/>
    <property type="match status" value="1"/>
</dbReference>
<dbReference type="GO" id="GO:0005847">
    <property type="term" value="C:mRNA cleavage and polyadenylation specificity factor complex"/>
    <property type="evidence" value="ECO:0007669"/>
    <property type="project" value="TreeGrafter"/>
</dbReference>
<dbReference type="AlphaFoldDB" id="A0AAN5CCL1"/>
<evidence type="ECO:0000256" key="2">
    <source>
        <dbReference type="ARBA" id="ARBA00022574"/>
    </source>
</evidence>
<evidence type="ECO:0000256" key="3">
    <source>
        <dbReference type="ARBA" id="ARBA00022737"/>
    </source>
</evidence>
<keyword evidence="4" id="KW-0539">Nucleus</keyword>
<comment type="caution">
    <text evidence="8">The sequence shown here is derived from an EMBL/GenBank/DDBJ whole genome shotgun (WGS) entry which is preliminary data.</text>
</comment>
<keyword evidence="2 5" id="KW-0853">WD repeat</keyword>
<evidence type="ECO:0000256" key="1">
    <source>
        <dbReference type="ARBA" id="ARBA00004123"/>
    </source>
</evidence>
<dbReference type="EMBL" id="BTRK01000002">
    <property type="protein sequence ID" value="GMR36411.1"/>
    <property type="molecule type" value="Genomic_DNA"/>
</dbReference>
<dbReference type="FunFam" id="2.130.10.10:FF:000237">
    <property type="entry name" value="Flowering time control protein FY"/>
    <property type="match status" value="1"/>
</dbReference>
<feature type="compositionally biased region" description="Low complexity" evidence="6">
    <location>
        <begin position="724"/>
        <end position="749"/>
    </location>
</feature>
<feature type="repeat" description="WD" evidence="5">
    <location>
        <begin position="329"/>
        <end position="370"/>
    </location>
</feature>
<evidence type="ECO:0000256" key="4">
    <source>
        <dbReference type="ARBA" id="ARBA00023242"/>
    </source>
</evidence>
<feature type="repeat" description="WD" evidence="5">
    <location>
        <begin position="371"/>
        <end position="413"/>
    </location>
</feature>
<feature type="compositionally biased region" description="Basic and acidic residues" evidence="6">
    <location>
        <begin position="652"/>
        <end position="671"/>
    </location>
</feature>
<evidence type="ECO:0000256" key="5">
    <source>
        <dbReference type="PROSITE-ProRule" id="PRU00221"/>
    </source>
</evidence>
<keyword evidence="9" id="KW-1185">Reference proteome</keyword>
<feature type="domain" description="IFT140 first beta-propeller" evidence="7">
    <location>
        <begin position="158"/>
        <end position="236"/>
    </location>
</feature>
<dbReference type="InterPro" id="IPR036322">
    <property type="entry name" value="WD40_repeat_dom_sf"/>
</dbReference>
<feature type="region of interest" description="Disordered" evidence="6">
    <location>
        <begin position="572"/>
        <end position="606"/>
    </location>
</feature>
<dbReference type="Proteomes" id="UP001328107">
    <property type="component" value="Unassembled WGS sequence"/>
</dbReference>
<dbReference type="SMART" id="SM00320">
    <property type="entry name" value="WD40"/>
    <property type="match status" value="7"/>
</dbReference>
<dbReference type="SUPFAM" id="SSF50978">
    <property type="entry name" value="WD40 repeat-like"/>
    <property type="match status" value="1"/>
</dbReference>
<evidence type="ECO:0000313" key="8">
    <source>
        <dbReference type="EMBL" id="GMR36411.1"/>
    </source>
</evidence>
<accession>A0AAN5CCL1</accession>
<proteinExistence type="predicted"/>
<feature type="region of interest" description="Disordered" evidence="6">
    <location>
        <begin position="26"/>
        <end position="57"/>
    </location>
</feature>
<dbReference type="CDD" id="cd00200">
    <property type="entry name" value="WD40"/>
    <property type="match status" value="1"/>
</dbReference>
<dbReference type="PANTHER" id="PTHR22836:SF0">
    <property type="entry name" value="PRE-MRNA 3' END PROCESSING PROTEIN WDR33"/>
    <property type="match status" value="1"/>
</dbReference>
<name>A0AAN5CCL1_9BILA</name>
<feature type="compositionally biased region" description="Gly residues" evidence="6">
    <location>
        <begin position="28"/>
        <end position="40"/>
    </location>
</feature>
<sequence>LYRVKPMAAAVARYGSTNNVTLTFTSDGKGGGGGNNGFRSGGNQHQAMPGSSNDNMFNRPGYRFKSNDISYEFERAAEELMMGDGPGRRLRKNVANVRRHVDYIATILNHHQGRLWQLNRRQRLCQQPDVLYQNCPLPPISTRDTPVDCILTKYVRAAMNKVKCPVYTLVWTPEGKRLITGASTGEFTLWNGTAFNFETILQAHDSAIRAMTWSYNEQWLVSGDHDGFIKYWQPNMNNVHMYQAHKDEPIRGLSFAPTDVKLVSASDDGTARIWDFARCTEERALKGHGSEVRCVKWHPTKGLVVTGSRDSQQPVKMWDPKSGQCLATLQDHKSSVLAVEWNRNGHWLLTASRDHLIKLYDIRMMKEMRTFRGHKKEVTAIAWHPIHEGLFVSGGGDGSLAYWLVDNEKEVGLLEHAHDQAVWALEFHPLGHVLASGSNDNNTKFWARNRPGDTQEDIFGLVSFAVVAALDKESKSAASQAMAAVHAAQQAREEEEKKDGVYIPGMGLDEDVVEKMNTEVAVSASTQMNPLTLLPEDLNGRRDLTGIGAKRTLIKQPPAKKAQRQFERMWNVSKPSGGEDGHYGGGIEEEEGPRRTKTSLLGAPPSMPMPSMLSPAIRIPSALPPLQWPPNMPPPNITPHIINGPPPPRPYPQKDESWKNTRPSEDIDLRQMGRPPSQTGDVDMRQGGQWNNGGQPNVSFNDPRLGSGVNEMAEDVRDPRRRSQGNQVQSQGNQMMNPWNNDQPPMQFNMPPPMGGPPRDMDNRGMGGVRGGMRGRGGPPPPFRGGRGGPPRGRGGRGRGTPY</sequence>
<organism evidence="8 9">
    <name type="scientific">Pristionchus mayeri</name>
    <dbReference type="NCBI Taxonomy" id="1317129"/>
    <lineage>
        <taxon>Eukaryota</taxon>
        <taxon>Metazoa</taxon>
        <taxon>Ecdysozoa</taxon>
        <taxon>Nematoda</taxon>
        <taxon>Chromadorea</taxon>
        <taxon>Rhabditida</taxon>
        <taxon>Rhabditina</taxon>
        <taxon>Diplogasteromorpha</taxon>
        <taxon>Diplogasteroidea</taxon>
        <taxon>Neodiplogasteridae</taxon>
        <taxon>Pristionchus</taxon>
    </lineage>
</organism>
<reference evidence="9" key="1">
    <citation type="submission" date="2022-10" db="EMBL/GenBank/DDBJ databases">
        <title>Genome assembly of Pristionchus species.</title>
        <authorList>
            <person name="Yoshida K."/>
            <person name="Sommer R.J."/>
        </authorList>
    </citation>
    <scope>NUCLEOTIDE SEQUENCE [LARGE SCALE GENOMIC DNA]</scope>
    <source>
        <strain evidence="9">RS5460</strain>
    </source>
</reference>
<dbReference type="Pfam" id="PF00400">
    <property type="entry name" value="WD40"/>
    <property type="match status" value="5"/>
</dbReference>
<protein>
    <recommendedName>
        <fullName evidence="7">IFT140 first beta-propeller domain-containing protein</fullName>
    </recommendedName>
</protein>
<dbReference type="InterPro" id="IPR056154">
    <property type="entry name" value="Beta-prop_IFT140_1st"/>
</dbReference>
<dbReference type="Gene3D" id="2.130.10.10">
    <property type="entry name" value="YVTN repeat-like/Quinoprotein amine dehydrogenase"/>
    <property type="match status" value="2"/>
</dbReference>
<feature type="region of interest" description="Disordered" evidence="6">
    <location>
        <begin position="635"/>
        <end position="803"/>
    </location>
</feature>
<feature type="repeat" description="WD" evidence="5">
    <location>
        <begin position="285"/>
        <end position="311"/>
    </location>
</feature>
<dbReference type="PANTHER" id="PTHR22836">
    <property type="entry name" value="WD40 REPEAT PROTEIN"/>
    <property type="match status" value="1"/>
</dbReference>
<evidence type="ECO:0000313" key="9">
    <source>
        <dbReference type="Proteomes" id="UP001328107"/>
    </source>
</evidence>
<dbReference type="GO" id="GO:0031124">
    <property type="term" value="P:mRNA 3'-end processing"/>
    <property type="evidence" value="ECO:0007669"/>
    <property type="project" value="InterPro"/>
</dbReference>
<dbReference type="InterPro" id="IPR001680">
    <property type="entry name" value="WD40_rpt"/>
</dbReference>